<sequence length="112" mass="13193">MEDLKRKLRQFAEERDWEQFHSPKNLATALSVEVAEINEIFQWMTEEESRKIESETRQHLEEEIGDVMNYLVSLGAKFCIDPVEAAKKKIRINEKKYPVSLARGSAKKYVKY</sequence>
<organism evidence="1">
    <name type="scientific">marine metagenome</name>
    <dbReference type="NCBI Taxonomy" id="408172"/>
    <lineage>
        <taxon>unclassified sequences</taxon>
        <taxon>metagenomes</taxon>
        <taxon>ecological metagenomes</taxon>
    </lineage>
</organism>
<dbReference type="CDD" id="cd11537">
    <property type="entry name" value="NTP-PPase_RS21-C6_like"/>
    <property type="match status" value="1"/>
</dbReference>
<dbReference type="Pfam" id="PF12643">
    <property type="entry name" value="MazG-like"/>
    <property type="match status" value="1"/>
</dbReference>
<dbReference type="InterPro" id="IPR052555">
    <property type="entry name" value="dCTP_Pyrophosphatase"/>
</dbReference>
<dbReference type="GO" id="GO:0006253">
    <property type="term" value="P:dCTP catabolic process"/>
    <property type="evidence" value="ECO:0007669"/>
    <property type="project" value="TreeGrafter"/>
</dbReference>
<dbReference type="InterPro" id="IPR025984">
    <property type="entry name" value="DCTPP"/>
</dbReference>
<evidence type="ECO:0000313" key="1">
    <source>
        <dbReference type="EMBL" id="SVD90980.1"/>
    </source>
</evidence>
<dbReference type="GO" id="GO:0005829">
    <property type="term" value="C:cytosol"/>
    <property type="evidence" value="ECO:0007669"/>
    <property type="project" value="TreeGrafter"/>
</dbReference>
<dbReference type="GO" id="GO:0042262">
    <property type="term" value="P:DNA protection"/>
    <property type="evidence" value="ECO:0007669"/>
    <property type="project" value="TreeGrafter"/>
</dbReference>
<protein>
    <recommendedName>
        <fullName evidence="2">NTP pyrophosphohydrolase MazG putative catalytic core domain-containing protein</fullName>
    </recommendedName>
</protein>
<evidence type="ECO:0008006" key="2">
    <source>
        <dbReference type="Google" id="ProtNLM"/>
    </source>
</evidence>
<dbReference type="EMBL" id="UINC01181338">
    <property type="protein sequence ID" value="SVD90980.1"/>
    <property type="molecule type" value="Genomic_DNA"/>
</dbReference>
<dbReference type="AlphaFoldDB" id="A0A382Z6S2"/>
<dbReference type="PANTHER" id="PTHR46523">
    <property type="entry name" value="DCTP PYROPHOSPHATASE 1"/>
    <property type="match status" value="1"/>
</dbReference>
<dbReference type="Gene3D" id="1.10.287.1080">
    <property type="entry name" value="MazG-like"/>
    <property type="match status" value="1"/>
</dbReference>
<dbReference type="PIRSF" id="PIRSF029826">
    <property type="entry name" value="UCP029826_pph"/>
    <property type="match status" value="1"/>
</dbReference>
<proteinExistence type="predicted"/>
<dbReference type="GO" id="GO:0047840">
    <property type="term" value="F:dCTP diphosphatase activity"/>
    <property type="evidence" value="ECO:0007669"/>
    <property type="project" value="TreeGrafter"/>
</dbReference>
<reference evidence="1" key="1">
    <citation type="submission" date="2018-05" db="EMBL/GenBank/DDBJ databases">
        <authorList>
            <person name="Lanie J.A."/>
            <person name="Ng W.-L."/>
            <person name="Kazmierczak K.M."/>
            <person name="Andrzejewski T.M."/>
            <person name="Davidsen T.M."/>
            <person name="Wayne K.J."/>
            <person name="Tettelin H."/>
            <person name="Glass J.I."/>
            <person name="Rusch D."/>
            <person name="Podicherti R."/>
            <person name="Tsui H.-C.T."/>
            <person name="Winkler M.E."/>
        </authorList>
    </citation>
    <scope>NUCLEOTIDE SEQUENCE</scope>
</reference>
<gene>
    <name evidence="1" type="ORF">METZ01_LOCUS443834</name>
</gene>
<dbReference type="PANTHER" id="PTHR46523:SF1">
    <property type="entry name" value="DCTP PYROPHOSPHATASE 1"/>
    <property type="match status" value="1"/>
</dbReference>
<dbReference type="SUPFAM" id="SSF101386">
    <property type="entry name" value="all-alpha NTP pyrophosphatases"/>
    <property type="match status" value="1"/>
</dbReference>
<accession>A0A382Z6S2</accession>
<name>A0A382Z6S2_9ZZZZ</name>